<dbReference type="AlphaFoldDB" id="A0A7R8ZFV9"/>
<dbReference type="InterPro" id="IPR002159">
    <property type="entry name" value="CD36_fam"/>
</dbReference>
<comment type="similarity">
    <text evidence="2">Belongs to the CD36 family.</text>
</comment>
<reference evidence="8" key="1">
    <citation type="submission" date="2020-11" db="EMBL/GenBank/DDBJ databases">
        <authorList>
            <person name="Tran Van P."/>
        </authorList>
    </citation>
    <scope>NUCLEOTIDE SEQUENCE</scope>
</reference>
<name>A0A7R8ZFV9_TIMDO</name>
<evidence type="ECO:0000256" key="3">
    <source>
        <dbReference type="ARBA" id="ARBA00022475"/>
    </source>
</evidence>
<evidence type="ECO:0000256" key="7">
    <source>
        <dbReference type="ARBA" id="ARBA00023180"/>
    </source>
</evidence>
<comment type="subcellular location">
    <subcellularLocation>
        <location evidence="1">Cell membrane</location>
    </subcellularLocation>
</comment>
<evidence type="ECO:0000256" key="2">
    <source>
        <dbReference type="ARBA" id="ARBA00010532"/>
    </source>
</evidence>
<keyword evidence="4" id="KW-0812">Transmembrane</keyword>
<evidence type="ECO:0000256" key="1">
    <source>
        <dbReference type="ARBA" id="ARBA00004236"/>
    </source>
</evidence>
<dbReference type="GO" id="GO:0005737">
    <property type="term" value="C:cytoplasm"/>
    <property type="evidence" value="ECO:0007669"/>
    <property type="project" value="TreeGrafter"/>
</dbReference>
<protein>
    <submittedName>
        <fullName evidence="8">Uncharacterized protein</fullName>
    </submittedName>
</protein>
<keyword evidence="3" id="KW-1003">Cell membrane</keyword>
<proteinExistence type="inferred from homology"/>
<evidence type="ECO:0000256" key="6">
    <source>
        <dbReference type="ARBA" id="ARBA00023136"/>
    </source>
</evidence>
<evidence type="ECO:0000256" key="5">
    <source>
        <dbReference type="ARBA" id="ARBA00022989"/>
    </source>
</evidence>
<evidence type="ECO:0000313" key="8">
    <source>
        <dbReference type="EMBL" id="CAD7203878.1"/>
    </source>
</evidence>
<dbReference type="Pfam" id="PF01130">
    <property type="entry name" value="CD36"/>
    <property type="match status" value="1"/>
</dbReference>
<sequence>MIPGLPPYEWWKNPPDKVLLRVYVFNITNAVEFQNGTDSKIKLQEVGPYVFLEGEDRRNRKAVEHNNPRRGMVREQYRSAPALRVSRIRNSLLSSAGWTRVRTSQWSGLGVSLSLFGVSSESGGRPSRSSRWLPHWTPTRYTALTHDTQTPDSQTFSLVTVAPSLDSHTIHCADPRYTNTGLTDLLARHGGSLTGLAHDTLR</sequence>
<keyword evidence="7" id="KW-0325">Glycoprotein</keyword>
<dbReference type="GO" id="GO:0005886">
    <property type="term" value="C:plasma membrane"/>
    <property type="evidence" value="ECO:0007669"/>
    <property type="project" value="UniProtKB-SubCell"/>
</dbReference>
<keyword evidence="5" id="KW-1133">Transmembrane helix</keyword>
<evidence type="ECO:0000256" key="4">
    <source>
        <dbReference type="ARBA" id="ARBA00022692"/>
    </source>
</evidence>
<dbReference type="PANTHER" id="PTHR11923">
    <property type="entry name" value="SCAVENGER RECEPTOR CLASS B TYPE-1 SR-B1"/>
    <property type="match status" value="1"/>
</dbReference>
<dbReference type="GO" id="GO:0005044">
    <property type="term" value="F:scavenger receptor activity"/>
    <property type="evidence" value="ECO:0007669"/>
    <property type="project" value="TreeGrafter"/>
</dbReference>
<organism evidence="8">
    <name type="scientific">Timema douglasi</name>
    <name type="common">Walking stick</name>
    <dbReference type="NCBI Taxonomy" id="61478"/>
    <lineage>
        <taxon>Eukaryota</taxon>
        <taxon>Metazoa</taxon>
        <taxon>Ecdysozoa</taxon>
        <taxon>Arthropoda</taxon>
        <taxon>Hexapoda</taxon>
        <taxon>Insecta</taxon>
        <taxon>Pterygota</taxon>
        <taxon>Neoptera</taxon>
        <taxon>Polyneoptera</taxon>
        <taxon>Phasmatodea</taxon>
        <taxon>Timematodea</taxon>
        <taxon>Timematoidea</taxon>
        <taxon>Timematidae</taxon>
        <taxon>Timema</taxon>
    </lineage>
</organism>
<dbReference type="EMBL" id="OA571281">
    <property type="protein sequence ID" value="CAD7203878.1"/>
    <property type="molecule type" value="Genomic_DNA"/>
</dbReference>
<keyword evidence="6" id="KW-0472">Membrane</keyword>
<gene>
    <name evidence="8" type="ORF">TDIB3V08_LOCUS10043</name>
</gene>
<dbReference type="PANTHER" id="PTHR11923:SF89">
    <property type="entry name" value="GH15894P"/>
    <property type="match status" value="1"/>
</dbReference>
<accession>A0A7R8ZFV9</accession>